<gene>
    <name evidence="3" type="ORF">CYLTODRAFT_220037</name>
</gene>
<evidence type="ECO:0000313" key="4">
    <source>
        <dbReference type="Proteomes" id="UP000054007"/>
    </source>
</evidence>
<dbReference type="GO" id="GO:0005085">
    <property type="term" value="F:guanyl-nucleotide exchange factor activity"/>
    <property type="evidence" value="ECO:0007669"/>
    <property type="project" value="InterPro"/>
</dbReference>
<dbReference type="InterPro" id="IPR035899">
    <property type="entry name" value="DBL_dom_sf"/>
</dbReference>
<name>A0A0D7BTT4_9AGAR</name>
<feature type="domain" description="DH" evidence="2">
    <location>
        <begin position="347"/>
        <end position="399"/>
    </location>
</feature>
<proteinExistence type="predicted"/>
<feature type="region of interest" description="Disordered" evidence="1">
    <location>
        <begin position="59"/>
        <end position="105"/>
    </location>
</feature>
<accession>A0A0D7BTT4</accession>
<evidence type="ECO:0000259" key="2">
    <source>
        <dbReference type="PROSITE" id="PS50010"/>
    </source>
</evidence>
<dbReference type="PROSITE" id="PS50010">
    <property type="entry name" value="DH_2"/>
    <property type="match status" value="1"/>
</dbReference>
<evidence type="ECO:0000313" key="3">
    <source>
        <dbReference type="EMBL" id="KIY73584.1"/>
    </source>
</evidence>
<protein>
    <recommendedName>
        <fullName evidence="2">DH domain-containing protein</fullName>
    </recommendedName>
</protein>
<dbReference type="OrthoDB" id="660555at2759"/>
<dbReference type="EMBL" id="KN880435">
    <property type="protein sequence ID" value="KIY73584.1"/>
    <property type="molecule type" value="Genomic_DNA"/>
</dbReference>
<reference evidence="3 4" key="1">
    <citation type="journal article" date="2015" name="Fungal Genet. Biol.">
        <title>Evolution of novel wood decay mechanisms in Agaricales revealed by the genome sequences of Fistulina hepatica and Cylindrobasidium torrendii.</title>
        <authorList>
            <person name="Floudas D."/>
            <person name="Held B.W."/>
            <person name="Riley R."/>
            <person name="Nagy L.G."/>
            <person name="Koehler G."/>
            <person name="Ransdell A.S."/>
            <person name="Younus H."/>
            <person name="Chow J."/>
            <person name="Chiniquy J."/>
            <person name="Lipzen A."/>
            <person name="Tritt A."/>
            <person name="Sun H."/>
            <person name="Haridas S."/>
            <person name="LaButti K."/>
            <person name="Ohm R.A."/>
            <person name="Kues U."/>
            <person name="Blanchette R.A."/>
            <person name="Grigoriev I.V."/>
            <person name="Minto R.E."/>
            <person name="Hibbett D.S."/>
        </authorList>
    </citation>
    <scope>NUCLEOTIDE SEQUENCE [LARGE SCALE GENOMIC DNA]</scope>
    <source>
        <strain evidence="3 4">FP15055 ss-10</strain>
    </source>
</reference>
<sequence>MQRHPRKCTIHRHRILGVARHFRSVSDVGSPLVHSPHHQSNTLLPSLRHWCPPKRATFLIGNEDSDDEEDERSLTQTPGRDISSSPPPVSPPVSPRSANSVLPLDEYEEQRRRRWTLMTDEAISDNDFAETVLSCNQCTSLDGHLYDEYPYDDLGLLHSPSLSNVDSVRRSTLLALLTTRDILRTERHYHTQMLILLHQTRTHNQWPVHPPPTVMLQRLLVLISTSERLLTFMEDDPSVNGIASALIHLEYEVSNALGDWCSIVGGWFDDDRRRKLSRHSRTLSAKFNWSPVPPVPPLPPLPAPRAVSEPVTPLLSPDSRKKMWRMSLPVLPTLIQSSPQSRPKHTIQDLGILPVQRVTRYVLFFKDLLKHTDSESPSHHLVQRAVAAAMRIAQRCNDAQGNAKFLRV</sequence>
<keyword evidence="4" id="KW-1185">Reference proteome</keyword>
<evidence type="ECO:0000256" key="1">
    <source>
        <dbReference type="SAM" id="MobiDB-lite"/>
    </source>
</evidence>
<organism evidence="3 4">
    <name type="scientific">Cylindrobasidium torrendii FP15055 ss-10</name>
    <dbReference type="NCBI Taxonomy" id="1314674"/>
    <lineage>
        <taxon>Eukaryota</taxon>
        <taxon>Fungi</taxon>
        <taxon>Dikarya</taxon>
        <taxon>Basidiomycota</taxon>
        <taxon>Agaricomycotina</taxon>
        <taxon>Agaricomycetes</taxon>
        <taxon>Agaricomycetidae</taxon>
        <taxon>Agaricales</taxon>
        <taxon>Marasmiineae</taxon>
        <taxon>Physalacriaceae</taxon>
        <taxon>Cylindrobasidium</taxon>
    </lineage>
</organism>
<dbReference type="Pfam" id="PF00621">
    <property type="entry name" value="RhoGEF"/>
    <property type="match status" value="1"/>
</dbReference>
<dbReference type="Gene3D" id="1.20.900.10">
    <property type="entry name" value="Dbl homology (DH) domain"/>
    <property type="match status" value="1"/>
</dbReference>
<feature type="compositionally biased region" description="Pro residues" evidence="1">
    <location>
        <begin position="85"/>
        <end position="94"/>
    </location>
</feature>
<dbReference type="STRING" id="1314674.A0A0D7BTT4"/>
<dbReference type="InterPro" id="IPR000219">
    <property type="entry name" value="DH_dom"/>
</dbReference>
<dbReference type="Proteomes" id="UP000054007">
    <property type="component" value="Unassembled WGS sequence"/>
</dbReference>
<dbReference type="AlphaFoldDB" id="A0A0D7BTT4"/>
<dbReference type="SUPFAM" id="SSF48065">
    <property type="entry name" value="DBL homology domain (DH-domain)"/>
    <property type="match status" value="1"/>
</dbReference>